<dbReference type="Pfam" id="PF00535">
    <property type="entry name" value="Glycos_transf_2"/>
    <property type="match status" value="1"/>
</dbReference>
<gene>
    <name evidence="3" type="ORF">KSB_76360</name>
</gene>
<dbReference type="CDD" id="cd00761">
    <property type="entry name" value="Glyco_tranf_GTA_type"/>
    <property type="match status" value="1"/>
</dbReference>
<evidence type="ECO:0000313" key="4">
    <source>
        <dbReference type="Proteomes" id="UP000654345"/>
    </source>
</evidence>
<feature type="transmembrane region" description="Helical" evidence="1">
    <location>
        <begin position="290"/>
        <end position="310"/>
    </location>
</feature>
<dbReference type="InterPro" id="IPR001173">
    <property type="entry name" value="Glyco_trans_2-like"/>
</dbReference>
<proteinExistence type="predicted"/>
<evidence type="ECO:0000313" key="3">
    <source>
        <dbReference type="EMBL" id="GHO59161.1"/>
    </source>
</evidence>
<name>A0ABQ3V2H7_9CHLR</name>
<reference evidence="3 4" key="1">
    <citation type="journal article" date="2021" name="Int. J. Syst. Evol. Microbiol.">
        <title>Reticulibacter mediterranei gen. nov., sp. nov., within the new family Reticulibacteraceae fam. nov., and Ktedonospora formicarum gen. nov., sp. nov., Ktedonobacter robiniae sp. nov., Dictyobacter formicarum sp. nov. and Dictyobacter arantiisoli sp. nov., belonging to the class Ktedonobacteria.</title>
        <authorList>
            <person name="Yabe S."/>
            <person name="Zheng Y."/>
            <person name="Wang C.M."/>
            <person name="Sakai Y."/>
            <person name="Abe K."/>
            <person name="Yokota A."/>
            <person name="Donadio S."/>
            <person name="Cavaletti L."/>
            <person name="Monciardini P."/>
        </authorList>
    </citation>
    <scope>NUCLEOTIDE SEQUENCE [LARGE SCALE GENOMIC DNA]</scope>
    <source>
        <strain evidence="3 4">SOSP1-30</strain>
    </source>
</reference>
<evidence type="ECO:0000256" key="1">
    <source>
        <dbReference type="SAM" id="Phobius"/>
    </source>
</evidence>
<dbReference type="EMBL" id="BNJG01000003">
    <property type="protein sequence ID" value="GHO59161.1"/>
    <property type="molecule type" value="Genomic_DNA"/>
</dbReference>
<dbReference type="RefSeq" id="WP_201375369.1">
    <property type="nucleotide sequence ID" value="NZ_BNJG01000003.1"/>
</dbReference>
<dbReference type="Gene3D" id="3.90.550.10">
    <property type="entry name" value="Spore Coat Polysaccharide Biosynthesis Protein SpsA, Chain A"/>
    <property type="match status" value="1"/>
</dbReference>
<keyword evidence="1" id="KW-1133">Transmembrane helix</keyword>
<dbReference type="InterPro" id="IPR050834">
    <property type="entry name" value="Glycosyltransf_2"/>
</dbReference>
<evidence type="ECO:0000259" key="2">
    <source>
        <dbReference type="Pfam" id="PF00535"/>
    </source>
</evidence>
<dbReference type="PANTHER" id="PTHR43685">
    <property type="entry name" value="GLYCOSYLTRANSFERASE"/>
    <property type="match status" value="1"/>
</dbReference>
<keyword evidence="1" id="KW-0812">Transmembrane</keyword>
<sequence length="318" mass="35412">MIQDTIQAETSDISVIICAYTERRWDDLAAAVSSVQQQTLPAREIIVVIDHNPQLFNKAQTDLTGIAVIQNQEERGLSGARNSGVAIAQGQFIAFLDDDALADANWLMLFQQVLQDPHILGVGGSVVPLWIDHNPSWLPEEFYWVVGCTYLGMPQNNAPIRNPIGASMCLRREIFESVGGFRSGIGRIGTRPIGCEETELCIRASQHWPARQFFYQPQARVQHRVPGQRAQWSYFWSRCYAEGISKAFITRYVGTKDALSSENTYTFHTLPQGVTRNIKSVFTQHNPGSLLKAIAIITGLGVTAGGYIIGRLFSRKNE</sequence>
<dbReference type="InterPro" id="IPR029044">
    <property type="entry name" value="Nucleotide-diphossugar_trans"/>
</dbReference>
<protein>
    <recommendedName>
        <fullName evidence="2">Glycosyltransferase 2-like domain-containing protein</fullName>
    </recommendedName>
</protein>
<dbReference type="Proteomes" id="UP000654345">
    <property type="component" value="Unassembled WGS sequence"/>
</dbReference>
<dbReference type="PANTHER" id="PTHR43685:SF2">
    <property type="entry name" value="GLYCOSYLTRANSFERASE 2-LIKE DOMAIN-CONTAINING PROTEIN"/>
    <property type="match status" value="1"/>
</dbReference>
<accession>A0ABQ3V2H7</accession>
<comment type="caution">
    <text evidence="3">The sequence shown here is derived from an EMBL/GenBank/DDBJ whole genome shotgun (WGS) entry which is preliminary data.</text>
</comment>
<dbReference type="SUPFAM" id="SSF53448">
    <property type="entry name" value="Nucleotide-diphospho-sugar transferases"/>
    <property type="match status" value="1"/>
</dbReference>
<keyword evidence="4" id="KW-1185">Reference proteome</keyword>
<organism evidence="3 4">
    <name type="scientific">Ktedonobacter robiniae</name>
    <dbReference type="NCBI Taxonomy" id="2778365"/>
    <lineage>
        <taxon>Bacteria</taxon>
        <taxon>Bacillati</taxon>
        <taxon>Chloroflexota</taxon>
        <taxon>Ktedonobacteria</taxon>
        <taxon>Ktedonobacterales</taxon>
        <taxon>Ktedonobacteraceae</taxon>
        <taxon>Ktedonobacter</taxon>
    </lineage>
</organism>
<feature type="domain" description="Glycosyltransferase 2-like" evidence="2">
    <location>
        <begin position="14"/>
        <end position="178"/>
    </location>
</feature>
<keyword evidence="1" id="KW-0472">Membrane</keyword>